<keyword evidence="5" id="KW-1185">Reference proteome</keyword>
<sequence length="263" mass="29603">MPSYLDHLQAFTHFLSAYTHTVLYLRSLYPRTSFLQARFHNTPVWQNRHPFVCEWIQDAIAAVREELQSGSVSRIAIVVFSYPTNKEQGGSVKILERYMLDVHLFPVVTKPERQTRAAFERRVAAKVPLGQQPVLDKDVPPNLSEQFRAAFIALTTRCSRLEPLPKNCSFNITMELKDNAQADPPIGYEKDWIPVQPSVQATGRKHSAVENTDEGGDLGGERVMPLRAVSTGAFRFETWIEEGKAKFATAPEPEKASSSSAQE</sequence>
<feature type="region of interest" description="Disordered" evidence="2">
    <location>
        <begin position="199"/>
        <end position="221"/>
    </location>
</feature>
<dbReference type="InterPro" id="IPR045091">
    <property type="entry name" value="Mad2-like"/>
</dbReference>
<organism evidence="4 5">
    <name type="scientific">Corynespora cassiicola Philippines</name>
    <dbReference type="NCBI Taxonomy" id="1448308"/>
    <lineage>
        <taxon>Eukaryota</taxon>
        <taxon>Fungi</taxon>
        <taxon>Dikarya</taxon>
        <taxon>Ascomycota</taxon>
        <taxon>Pezizomycotina</taxon>
        <taxon>Dothideomycetes</taxon>
        <taxon>Pleosporomycetidae</taxon>
        <taxon>Pleosporales</taxon>
        <taxon>Corynesporascaceae</taxon>
        <taxon>Corynespora</taxon>
    </lineage>
</organism>
<accession>A0A2T2P743</accession>
<dbReference type="GO" id="GO:0003677">
    <property type="term" value="F:DNA binding"/>
    <property type="evidence" value="ECO:0007669"/>
    <property type="project" value="UniProtKB-KW"/>
</dbReference>
<dbReference type="EMBL" id="KZ678129">
    <property type="protein sequence ID" value="PSN73158.1"/>
    <property type="molecule type" value="Genomic_DNA"/>
</dbReference>
<feature type="domain" description="HORMA" evidence="3">
    <location>
        <begin position="5"/>
        <end position="240"/>
    </location>
</feature>
<evidence type="ECO:0000313" key="4">
    <source>
        <dbReference type="EMBL" id="PSN73158.1"/>
    </source>
</evidence>
<dbReference type="PANTHER" id="PTHR11842">
    <property type="entry name" value="MITOTIC SPINDLE ASSEMBLY CHECKPOINT PROTEIN MAD2"/>
    <property type="match status" value="1"/>
</dbReference>
<dbReference type="SUPFAM" id="SSF56019">
    <property type="entry name" value="The spindle assembly checkpoint protein mad2"/>
    <property type="match status" value="1"/>
</dbReference>
<dbReference type="STRING" id="1448308.A0A2T2P743"/>
<dbReference type="InterPro" id="IPR036570">
    <property type="entry name" value="HORMA_dom_sf"/>
</dbReference>
<proteinExistence type="inferred from homology"/>
<dbReference type="OrthoDB" id="21254at2759"/>
<dbReference type="Gene3D" id="3.30.900.10">
    <property type="entry name" value="HORMA domain"/>
    <property type="match status" value="1"/>
</dbReference>
<evidence type="ECO:0000256" key="2">
    <source>
        <dbReference type="SAM" id="MobiDB-lite"/>
    </source>
</evidence>
<keyword evidence="4" id="KW-0238">DNA-binding</keyword>
<dbReference type="Proteomes" id="UP000240883">
    <property type="component" value="Unassembled WGS sequence"/>
</dbReference>
<evidence type="ECO:0000256" key="1">
    <source>
        <dbReference type="ARBA" id="ARBA00010348"/>
    </source>
</evidence>
<name>A0A2T2P743_CORCC</name>
<protein>
    <submittedName>
        <fullName evidence="4">DNA-binding protein</fullName>
    </submittedName>
</protein>
<dbReference type="Pfam" id="PF02301">
    <property type="entry name" value="HORMA"/>
    <property type="match status" value="1"/>
</dbReference>
<evidence type="ECO:0000259" key="3">
    <source>
        <dbReference type="PROSITE" id="PS50815"/>
    </source>
</evidence>
<dbReference type="AlphaFoldDB" id="A0A2T2P743"/>
<dbReference type="PANTHER" id="PTHR11842:SF10">
    <property type="entry name" value="MITOTIC SPINDLE ASSEMBLY CHECKPOINT PROTEIN MAD2B"/>
    <property type="match status" value="1"/>
</dbReference>
<gene>
    <name evidence="4" type="ORF">BS50DRAFT_568738</name>
</gene>
<comment type="similarity">
    <text evidence="1">Belongs to the MAD2 family.</text>
</comment>
<dbReference type="PROSITE" id="PS50815">
    <property type="entry name" value="HORMA"/>
    <property type="match status" value="1"/>
</dbReference>
<reference evidence="4 5" key="1">
    <citation type="journal article" date="2018" name="Front. Microbiol.">
        <title>Genome-Wide Analysis of Corynespora cassiicola Leaf Fall Disease Putative Effectors.</title>
        <authorList>
            <person name="Lopez D."/>
            <person name="Ribeiro S."/>
            <person name="Label P."/>
            <person name="Fumanal B."/>
            <person name="Venisse J.S."/>
            <person name="Kohler A."/>
            <person name="de Oliveira R.R."/>
            <person name="Labutti K."/>
            <person name="Lipzen A."/>
            <person name="Lail K."/>
            <person name="Bauer D."/>
            <person name="Ohm R.A."/>
            <person name="Barry K.W."/>
            <person name="Spatafora J."/>
            <person name="Grigoriev I.V."/>
            <person name="Martin F.M."/>
            <person name="Pujade-Renaud V."/>
        </authorList>
    </citation>
    <scope>NUCLEOTIDE SEQUENCE [LARGE SCALE GENOMIC DNA]</scope>
    <source>
        <strain evidence="4 5">Philippines</strain>
    </source>
</reference>
<dbReference type="GO" id="GO:0016035">
    <property type="term" value="C:zeta DNA polymerase complex"/>
    <property type="evidence" value="ECO:0007669"/>
    <property type="project" value="TreeGrafter"/>
</dbReference>
<dbReference type="InterPro" id="IPR003511">
    <property type="entry name" value="HORMA_dom"/>
</dbReference>
<evidence type="ECO:0000313" key="5">
    <source>
        <dbReference type="Proteomes" id="UP000240883"/>
    </source>
</evidence>